<comment type="caution">
    <text evidence="2">The sequence shown here is derived from an EMBL/GenBank/DDBJ whole genome shotgun (WGS) entry which is preliminary data.</text>
</comment>
<organism evidence="2 3">
    <name type="scientific">Prorocentrum cordatum</name>
    <dbReference type="NCBI Taxonomy" id="2364126"/>
    <lineage>
        <taxon>Eukaryota</taxon>
        <taxon>Sar</taxon>
        <taxon>Alveolata</taxon>
        <taxon>Dinophyceae</taxon>
        <taxon>Prorocentrales</taxon>
        <taxon>Prorocentraceae</taxon>
        <taxon>Prorocentrum</taxon>
    </lineage>
</organism>
<sequence>ETYATARVSAPLCNASRAPPRPKSRRPFSMPGSWRGICRDLPLPQDTLVTMAHWDGQNACWEWLKQRGCYEKLGPGAVTWREGQTIAASQSVVPFPWFSPMYPLRNPELCDIRENGAQLDATAEDIREATAWLHEHVAVYVLNLPADTLRLAAISARLDELNITFRRVAGVDLTTPEKMERAKDSSMVPPGFNFTRAQAVADQPFHGMGGIRGTVGCAAAHLHAMAEVLRRKPAQPLALILEDDVHLVHDFALKLRRLLEGEVPCDWSAVSLKSLCAFGECVSPHLSRVLPDINEPAARCRHGVNYGFYAMLYRMSSLEEIKVKLAQTVWDEERPHCLDVDVALASISDEVAYYAALSVGCDA</sequence>
<evidence type="ECO:0000259" key="1">
    <source>
        <dbReference type="Pfam" id="PF01755"/>
    </source>
</evidence>
<feature type="non-terminal residue" evidence="2">
    <location>
        <position position="363"/>
    </location>
</feature>
<feature type="non-terminal residue" evidence="2">
    <location>
        <position position="1"/>
    </location>
</feature>
<feature type="domain" description="Glycosyl transferase family 25" evidence="1">
    <location>
        <begin position="138"/>
        <end position="259"/>
    </location>
</feature>
<dbReference type="Proteomes" id="UP001189429">
    <property type="component" value="Unassembled WGS sequence"/>
</dbReference>
<accession>A0ABN9WG87</accession>
<dbReference type="EMBL" id="CAUYUJ010018473">
    <property type="protein sequence ID" value="CAK0883859.1"/>
    <property type="molecule type" value="Genomic_DNA"/>
</dbReference>
<proteinExistence type="predicted"/>
<name>A0ABN9WG87_9DINO</name>
<evidence type="ECO:0000313" key="2">
    <source>
        <dbReference type="EMBL" id="CAK0883859.1"/>
    </source>
</evidence>
<keyword evidence="3" id="KW-1185">Reference proteome</keyword>
<dbReference type="InterPro" id="IPR002654">
    <property type="entry name" value="Glyco_trans_25"/>
</dbReference>
<gene>
    <name evidence="2" type="ORF">PCOR1329_LOCUS65956</name>
</gene>
<dbReference type="Pfam" id="PF01755">
    <property type="entry name" value="Glyco_transf_25"/>
    <property type="match status" value="1"/>
</dbReference>
<evidence type="ECO:0000313" key="3">
    <source>
        <dbReference type="Proteomes" id="UP001189429"/>
    </source>
</evidence>
<protein>
    <recommendedName>
        <fullName evidence="1">Glycosyl transferase family 25 domain-containing protein</fullName>
    </recommendedName>
</protein>
<reference evidence="2" key="1">
    <citation type="submission" date="2023-10" db="EMBL/GenBank/DDBJ databases">
        <authorList>
            <person name="Chen Y."/>
            <person name="Shah S."/>
            <person name="Dougan E. K."/>
            <person name="Thang M."/>
            <person name="Chan C."/>
        </authorList>
    </citation>
    <scope>NUCLEOTIDE SEQUENCE [LARGE SCALE GENOMIC DNA]</scope>
</reference>